<name>A0AAE6RCQ3_9PSED</name>
<evidence type="ECO:0000313" key="2">
    <source>
        <dbReference type="Proteomes" id="UP000464593"/>
    </source>
</evidence>
<accession>A0AAE6RCQ3</accession>
<dbReference type="GO" id="GO:0016301">
    <property type="term" value="F:kinase activity"/>
    <property type="evidence" value="ECO:0007669"/>
    <property type="project" value="UniProtKB-KW"/>
</dbReference>
<reference evidence="1 2" key="1">
    <citation type="submission" date="2019-05" db="EMBL/GenBank/DDBJ databases">
        <title>Complete genome sequence of Pseudomonas Pseudomonas resinovorans.</title>
        <authorList>
            <person name="Chen H.-P."/>
        </authorList>
    </citation>
    <scope>NUCLEOTIDE SEQUENCE [LARGE SCALE GENOMIC DNA]</scope>
    <source>
        <strain evidence="1 2">TCU-CK1</strain>
    </source>
</reference>
<protein>
    <submittedName>
        <fullName evidence="1">Two-component sensor histidine kinase</fullName>
    </submittedName>
</protein>
<proteinExistence type="predicted"/>
<dbReference type="EMBL" id="CP040324">
    <property type="protein sequence ID" value="QHB28184.1"/>
    <property type="molecule type" value="Genomic_DNA"/>
</dbReference>
<keyword evidence="1" id="KW-0808">Transferase</keyword>
<gene>
    <name evidence="1" type="ORF">TCK1_2838</name>
</gene>
<dbReference type="Proteomes" id="UP000464593">
    <property type="component" value="Chromosome"/>
</dbReference>
<keyword evidence="1" id="KW-0418">Kinase</keyword>
<organism evidence="1 2">
    <name type="scientific">Pseudomonas monteilii</name>
    <dbReference type="NCBI Taxonomy" id="76759"/>
    <lineage>
        <taxon>Bacteria</taxon>
        <taxon>Pseudomonadati</taxon>
        <taxon>Pseudomonadota</taxon>
        <taxon>Gammaproteobacteria</taxon>
        <taxon>Pseudomonadales</taxon>
        <taxon>Pseudomonadaceae</taxon>
        <taxon>Pseudomonas</taxon>
    </lineage>
</organism>
<dbReference type="AlphaFoldDB" id="A0AAE6RCQ3"/>
<evidence type="ECO:0000313" key="1">
    <source>
        <dbReference type="EMBL" id="QHB28184.1"/>
    </source>
</evidence>
<sequence>MAEAYEQLKTENEALRKDAERYRWLRLGI</sequence>